<name>A0A6N1WZ09_9BURK</name>
<dbReference type="EMBL" id="CP054840">
    <property type="protein sequence ID" value="QKV52429.1"/>
    <property type="molecule type" value="Genomic_DNA"/>
</dbReference>
<organism evidence="3 4">
    <name type="scientific">Comamonas antarctica</name>
    <dbReference type="NCBI Taxonomy" id="2743470"/>
    <lineage>
        <taxon>Bacteria</taxon>
        <taxon>Pseudomonadati</taxon>
        <taxon>Pseudomonadota</taxon>
        <taxon>Betaproteobacteria</taxon>
        <taxon>Burkholderiales</taxon>
        <taxon>Comamonadaceae</taxon>
        <taxon>Comamonas</taxon>
    </lineage>
</organism>
<protein>
    <submittedName>
        <fullName evidence="3">2TM domain-containing protein</fullName>
    </submittedName>
</protein>
<evidence type="ECO:0000259" key="2">
    <source>
        <dbReference type="Pfam" id="PF13239"/>
    </source>
</evidence>
<dbReference type="Pfam" id="PF13239">
    <property type="entry name" value="2TM"/>
    <property type="match status" value="1"/>
</dbReference>
<gene>
    <name evidence="3" type="ORF">HUK68_05650</name>
</gene>
<feature type="transmembrane region" description="Helical" evidence="1">
    <location>
        <begin position="26"/>
        <end position="47"/>
    </location>
</feature>
<feature type="transmembrane region" description="Helical" evidence="1">
    <location>
        <begin position="53"/>
        <end position="76"/>
    </location>
</feature>
<accession>A0A6N1WZ09</accession>
<evidence type="ECO:0000313" key="4">
    <source>
        <dbReference type="Proteomes" id="UP000509579"/>
    </source>
</evidence>
<evidence type="ECO:0000256" key="1">
    <source>
        <dbReference type="SAM" id="Phobius"/>
    </source>
</evidence>
<dbReference type="KEGG" id="aant:HUK68_05650"/>
<keyword evidence="1" id="KW-1133">Transmembrane helix</keyword>
<dbReference type="Proteomes" id="UP000509579">
    <property type="component" value="Chromosome"/>
</dbReference>
<dbReference type="InterPro" id="IPR025698">
    <property type="entry name" value="2TM_dom"/>
</dbReference>
<sequence length="98" mass="10476">MAFPDTCGSNDDALEQLARRRAGAKLGWAIHAAAYVLVNLLLAALAAQQGRHWAIYPALGWGLGLLLHGAAVWLALPGGGLQARLLARERQRLQAGRE</sequence>
<dbReference type="RefSeq" id="WP_175503310.1">
    <property type="nucleotide sequence ID" value="NZ_CP054840.1"/>
</dbReference>
<feature type="domain" description="2TM" evidence="2">
    <location>
        <begin position="17"/>
        <end position="74"/>
    </location>
</feature>
<dbReference type="AlphaFoldDB" id="A0A6N1WZ09"/>
<proteinExistence type="predicted"/>
<keyword evidence="1" id="KW-0472">Membrane</keyword>
<evidence type="ECO:0000313" key="3">
    <source>
        <dbReference type="EMBL" id="QKV52429.1"/>
    </source>
</evidence>
<keyword evidence="4" id="KW-1185">Reference proteome</keyword>
<keyword evidence="1" id="KW-0812">Transmembrane</keyword>
<reference evidence="3 4" key="1">
    <citation type="submission" date="2020-06" db="EMBL/GenBank/DDBJ databases">
        <title>Acidovorax antarctica sp. nov., isolated from Corinth ice sheet soil, Antarctic Fields Peninsula.</title>
        <authorList>
            <person name="Xu Q."/>
            <person name="Peng F."/>
        </authorList>
    </citation>
    <scope>NUCLEOTIDE SEQUENCE [LARGE SCALE GENOMIC DNA]</scope>
    <source>
        <strain evidence="3 4">16-35-5</strain>
    </source>
</reference>